<organism evidence="2 3">
    <name type="scientific">Oryza rufipogon</name>
    <name type="common">Brownbeard rice</name>
    <name type="synonym">Asian wild rice</name>
    <dbReference type="NCBI Taxonomy" id="4529"/>
    <lineage>
        <taxon>Eukaryota</taxon>
        <taxon>Viridiplantae</taxon>
        <taxon>Streptophyta</taxon>
        <taxon>Embryophyta</taxon>
        <taxon>Tracheophyta</taxon>
        <taxon>Spermatophyta</taxon>
        <taxon>Magnoliopsida</taxon>
        <taxon>Liliopsida</taxon>
        <taxon>Poales</taxon>
        <taxon>Poaceae</taxon>
        <taxon>BOP clade</taxon>
        <taxon>Oryzoideae</taxon>
        <taxon>Oryzeae</taxon>
        <taxon>Oryzinae</taxon>
        <taxon>Oryza</taxon>
    </lineage>
</organism>
<dbReference type="Gramene" id="ORUFI11G20880.1">
    <property type="protein sequence ID" value="ORUFI11G20880.1"/>
    <property type="gene ID" value="ORUFI11G20880"/>
</dbReference>
<dbReference type="HOGENOM" id="CLU_881055_0_0_1"/>
<keyword evidence="3" id="KW-1185">Reference proteome</keyword>
<evidence type="ECO:0000313" key="2">
    <source>
        <dbReference type="EnsemblPlants" id="ORUFI11G20880.1"/>
    </source>
</evidence>
<name>A0A0E0RAS5_ORYRU</name>
<protein>
    <submittedName>
        <fullName evidence="2">Uncharacterized protein</fullName>
    </submittedName>
</protein>
<proteinExistence type="predicted"/>
<accession>A0A0E0RAS5</accession>
<reference evidence="3" key="1">
    <citation type="submission" date="2013-06" db="EMBL/GenBank/DDBJ databases">
        <authorList>
            <person name="Zhao Q."/>
        </authorList>
    </citation>
    <scope>NUCLEOTIDE SEQUENCE</scope>
    <source>
        <strain evidence="3">cv. W1943</strain>
    </source>
</reference>
<feature type="region of interest" description="Disordered" evidence="1">
    <location>
        <begin position="197"/>
        <end position="217"/>
    </location>
</feature>
<feature type="region of interest" description="Disordered" evidence="1">
    <location>
        <begin position="130"/>
        <end position="175"/>
    </location>
</feature>
<evidence type="ECO:0000256" key="1">
    <source>
        <dbReference type="SAM" id="MobiDB-lite"/>
    </source>
</evidence>
<dbReference type="AlphaFoldDB" id="A0A0E0RAS5"/>
<sequence>MRRLAIKVDWVLHPLDWVGERWGSPLPRTSPSSEAIFRRLQRLPHGAIAVAASARLPVFSTTDRLLTRHCPLAAPDSHSPVAFGALPSATVPAYRHYPPLPAGLLPSPLPSPPSSHRRGRGGARAIDVAPFRLQTSAPPPPCRRAPTPSARGSAPPAGKAGSGPPRHLRRPPPPRCCAPLLPARGDPGGGGWIWAAPPPPTSTSPPPHSLATTTAGSGEKGRCRIWLAAPPRRRRVAHPVGVVGVDCATSGGERRPRRCRPFGPLERRRGGGEREVGVVERRLRAPSRVAPASDAGAGVTTAISGPCIKINYKTYQ</sequence>
<dbReference type="EnsemblPlants" id="ORUFI11G20880.1">
    <property type="protein sequence ID" value="ORUFI11G20880.1"/>
    <property type="gene ID" value="ORUFI11G20880"/>
</dbReference>
<reference evidence="2" key="2">
    <citation type="submission" date="2015-06" db="UniProtKB">
        <authorList>
            <consortium name="EnsemblPlants"/>
        </authorList>
    </citation>
    <scope>IDENTIFICATION</scope>
</reference>
<feature type="region of interest" description="Disordered" evidence="1">
    <location>
        <begin position="249"/>
        <end position="270"/>
    </location>
</feature>
<feature type="compositionally biased region" description="Low complexity" evidence="1">
    <location>
        <begin position="144"/>
        <end position="165"/>
    </location>
</feature>
<dbReference type="Proteomes" id="UP000008022">
    <property type="component" value="Unassembled WGS sequence"/>
</dbReference>
<evidence type="ECO:0000313" key="3">
    <source>
        <dbReference type="Proteomes" id="UP000008022"/>
    </source>
</evidence>
<feature type="compositionally biased region" description="Pro residues" evidence="1">
    <location>
        <begin position="197"/>
        <end position="208"/>
    </location>
</feature>